<reference evidence="1 2" key="1">
    <citation type="submission" date="2020-08" db="EMBL/GenBank/DDBJ databases">
        <title>Genome sequence of Tessaracoccus defluvii JCM 17540T.</title>
        <authorList>
            <person name="Hyun D.-W."/>
            <person name="Bae J.-W."/>
        </authorList>
    </citation>
    <scope>NUCLEOTIDE SEQUENCE [LARGE SCALE GENOMIC DNA]</scope>
    <source>
        <strain evidence="1 2">JCM 17540</strain>
    </source>
</reference>
<sequence length="400" mass="44284">MTRRLSAAQARRIGVAAQGLAGPRPASVGRATLRRTIDRLGVLQLDTVNVFERSHYLPLLARLGPYDRALLDAMLGHDQAGSRTGAYTEWVAHEACIVPVADWPLWGWHRDSSVRDGFRGWAAEKVALVEEVRHEFATRGPMRISDLTHPANVSSGGGWWNRNEAYWAATWLFRRGDLAVVGRRRFERILGIATDVLPAEVHDPLPREEAILELVRRASRAYGVATADDLTDYYRLRRPDGEGAVGRLVAAGELEEVEVAGWDRPGYLAAGARVPRRVTAAALLSPFDPLVWYRPRALRMFGFHYRISIYTPAAKREHGYYVLPVLVDDELVGRVDLKSDRRSGRLLLQHAHVEPGHAGRADELAARVAPLLHEAAAWQGLGEVTPTGVGTWGPALAARL</sequence>
<dbReference type="EMBL" id="CP060789">
    <property type="protein sequence ID" value="QNP56357.1"/>
    <property type="molecule type" value="Genomic_DNA"/>
</dbReference>
<evidence type="ECO:0000313" key="1">
    <source>
        <dbReference type="EMBL" id="QNP56357.1"/>
    </source>
</evidence>
<dbReference type="Proteomes" id="UP000516117">
    <property type="component" value="Chromosome"/>
</dbReference>
<accession>A0A7H0H741</accession>
<organism evidence="1 2">
    <name type="scientific">Tessaracoccus defluvii</name>
    <dbReference type="NCBI Taxonomy" id="1285901"/>
    <lineage>
        <taxon>Bacteria</taxon>
        <taxon>Bacillati</taxon>
        <taxon>Actinomycetota</taxon>
        <taxon>Actinomycetes</taxon>
        <taxon>Propionibacteriales</taxon>
        <taxon>Propionibacteriaceae</taxon>
        <taxon>Tessaracoccus</taxon>
    </lineage>
</organism>
<gene>
    <name evidence="1" type="ORF">H9L22_02515</name>
</gene>
<dbReference type="KEGG" id="tdf:H9L22_02515"/>
<evidence type="ECO:0000313" key="2">
    <source>
        <dbReference type="Proteomes" id="UP000516117"/>
    </source>
</evidence>
<dbReference type="InterPro" id="IPR009351">
    <property type="entry name" value="AlkZ-like"/>
</dbReference>
<protein>
    <submittedName>
        <fullName evidence="1">YcaQ family DNA glycosylase</fullName>
    </submittedName>
</protein>
<dbReference type="AlphaFoldDB" id="A0A7H0H741"/>
<proteinExistence type="predicted"/>
<dbReference type="RefSeq" id="WP_187721467.1">
    <property type="nucleotide sequence ID" value="NZ_BAABBL010000001.1"/>
</dbReference>
<dbReference type="PANTHER" id="PTHR30528">
    <property type="entry name" value="CYTOPLASMIC PROTEIN"/>
    <property type="match status" value="1"/>
</dbReference>
<dbReference type="PANTHER" id="PTHR30528:SF0">
    <property type="entry name" value="CYTOPLASMIC PROTEIN"/>
    <property type="match status" value="1"/>
</dbReference>
<dbReference type="Pfam" id="PF06224">
    <property type="entry name" value="AlkZ-like"/>
    <property type="match status" value="1"/>
</dbReference>
<name>A0A7H0H741_9ACTN</name>
<keyword evidence="2" id="KW-1185">Reference proteome</keyword>